<reference evidence="3 4" key="1">
    <citation type="journal article" date="2024" name="Nat. Commun.">
        <title>Phylogenomics reveals the evolutionary origins of lichenization in chlorophyte algae.</title>
        <authorList>
            <person name="Puginier C."/>
            <person name="Libourel C."/>
            <person name="Otte J."/>
            <person name="Skaloud P."/>
            <person name="Haon M."/>
            <person name="Grisel S."/>
            <person name="Petersen M."/>
            <person name="Berrin J.G."/>
            <person name="Delaux P.M."/>
            <person name="Dal Grande F."/>
            <person name="Keller J."/>
        </authorList>
    </citation>
    <scope>NUCLEOTIDE SEQUENCE [LARGE SCALE GENOMIC DNA]</scope>
    <source>
        <strain evidence="3 4">SAG 216-7</strain>
    </source>
</reference>
<accession>A0ABR2Z3Z9</accession>
<feature type="region of interest" description="Disordered" evidence="1">
    <location>
        <begin position="303"/>
        <end position="347"/>
    </location>
</feature>
<proteinExistence type="predicted"/>
<evidence type="ECO:0000313" key="4">
    <source>
        <dbReference type="Proteomes" id="UP001491310"/>
    </source>
</evidence>
<dbReference type="InterPro" id="IPR004843">
    <property type="entry name" value="Calcineurin-like_PHP"/>
</dbReference>
<protein>
    <recommendedName>
        <fullName evidence="2">Calcineurin-like phosphoesterase domain-containing protein</fullName>
    </recommendedName>
</protein>
<dbReference type="Proteomes" id="UP001491310">
    <property type="component" value="Unassembled WGS sequence"/>
</dbReference>
<evidence type="ECO:0000259" key="2">
    <source>
        <dbReference type="Pfam" id="PF00149"/>
    </source>
</evidence>
<evidence type="ECO:0000313" key="3">
    <source>
        <dbReference type="EMBL" id="KAK9918644.1"/>
    </source>
</evidence>
<dbReference type="SUPFAM" id="SSF56300">
    <property type="entry name" value="Metallo-dependent phosphatases"/>
    <property type="match status" value="1"/>
</dbReference>
<dbReference type="PANTHER" id="PTHR43143">
    <property type="entry name" value="METALLOPHOSPHOESTERASE, CALCINEURIN SUPERFAMILY"/>
    <property type="match status" value="1"/>
</dbReference>
<comment type="caution">
    <text evidence="3">The sequence shown here is derived from an EMBL/GenBank/DDBJ whole genome shotgun (WGS) entry which is preliminary data.</text>
</comment>
<dbReference type="PANTHER" id="PTHR43143:SF4">
    <property type="entry name" value="CALCINEURIN-LIKE PHOSPHOESTERASE DOMAIN-CONTAINING PROTEIN"/>
    <property type="match status" value="1"/>
</dbReference>
<dbReference type="Gene3D" id="3.60.21.10">
    <property type="match status" value="1"/>
</dbReference>
<dbReference type="Pfam" id="PF00149">
    <property type="entry name" value="Metallophos"/>
    <property type="match status" value="1"/>
</dbReference>
<feature type="domain" description="Calcineurin-like phosphoesterase" evidence="2">
    <location>
        <begin position="26"/>
        <end position="236"/>
    </location>
</feature>
<dbReference type="InterPro" id="IPR051918">
    <property type="entry name" value="STPP_CPPED1"/>
</dbReference>
<dbReference type="InterPro" id="IPR029052">
    <property type="entry name" value="Metallo-depent_PP-like"/>
</dbReference>
<keyword evidence="4" id="KW-1185">Reference proteome</keyword>
<sequence length="484" mass="53712">MNGSNHKTLSSGLDTLYSATDANDFTLAIVGDLHLERKGAVMFERARQQLLDVLQEGSAVPRVVQLGDLGGYNEKPGSMACFKRAHQYISGFLPVRSALVVGNHDLEGEDFETDEENLAAWRQVFGQRHYWSMELGNVVCIGISTVRFRSNAFSAHEVYIDDEQLSWFKDTLSAAGQRPVIVFSHAPPLGCGLTVIQSVHVKNRCAFLNHSSNAAEFMELVEQHPNICLWFSGHFHLSHNYMRSISVANNCAFVQTGVIGDCNRDGFRHSRVIKGSKEGYRLYTLDHNTGDLRLDMEQPWVSASPPRPILPSQDQLCDSEDEDWPFDSASNRGASSASGRPTEFTGERDDEDVFAFERPASSSQQQQRWLAVGHGRLLSLEDSMLVEYNIASRAPIGVVFLSIEEGEQVVFVDEAGEVVIIEGPSDNVGELVAAVELRDPTGRITQRVERNAEGGFFQVFQQNKWRLRKQREAAAHAAAAVPVS</sequence>
<dbReference type="EMBL" id="JALJOT010000001">
    <property type="protein sequence ID" value="KAK9918644.1"/>
    <property type="molecule type" value="Genomic_DNA"/>
</dbReference>
<organism evidence="3 4">
    <name type="scientific">Coccomyxa subellipsoidea</name>
    <dbReference type="NCBI Taxonomy" id="248742"/>
    <lineage>
        <taxon>Eukaryota</taxon>
        <taxon>Viridiplantae</taxon>
        <taxon>Chlorophyta</taxon>
        <taxon>core chlorophytes</taxon>
        <taxon>Trebouxiophyceae</taxon>
        <taxon>Trebouxiophyceae incertae sedis</taxon>
        <taxon>Coccomyxaceae</taxon>
        <taxon>Coccomyxa</taxon>
    </lineage>
</organism>
<name>A0ABR2Z3Z9_9CHLO</name>
<gene>
    <name evidence="3" type="ORF">WJX75_005623</name>
</gene>
<feature type="compositionally biased region" description="Low complexity" evidence="1">
    <location>
        <begin position="328"/>
        <end position="340"/>
    </location>
</feature>
<evidence type="ECO:0000256" key="1">
    <source>
        <dbReference type="SAM" id="MobiDB-lite"/>
    </source>
</evidence>